<name>A0A6G1DSA3_9ORYZ</name>
<reference evidence="1 2" key="1">
    <citation type="submission" date="2019-11" db="EMBL/GenBank/DDBJ databases">
        <title>Whole genome sequence of Oryza granulata.</title>
        <authorList>
            <person name="Li W."/>
        </authorList>
    </citation>
    <scope>NUCLEOTIDE SEQUENCE [LARGE SCALE GENOMIC DNA]</scope>
    <source>
        <strain evidence="2">cv. Menghai</strain>
        <tissue evidence="1">Leaf</tissue>
    </source>
</reference>
<accession>A0A6G1DSA3</accession>
<dbReference type="EMBL" id="SPHZ02000006">
    <property type="protein sequence ID" value="KAF0915715.1"/>
    <property type="molecule type" value="Genomic_DNA"/>
</dbReference>
<protein>
    <submittedName>
        <fullName evidence="1">Uncharacterized protein</fullName>
    </submittedName>
</protein>
<dbReference type="Proteomes" id="UP000479710">
    <property type="component" value="Unassembled WGS sequence"/>
</dbReference>
<evidence type="ECO:0000313" key="2">
    <source>
        <dbReference type="Proteomes" id="UP000479710"/>
    </source>
</evidence>
<proteinExistence type="predicted"/>
<gene>
    <name evidence="1" type="ORF">E2562_038198</name>
</gene>
<comment type="caution">
    <text evidence="1">The sequence shown here is derived from an EMBL/GenBank/DDBJ whole genome shotgun (WGS) entry which is preliminary data.</text>
</comment>
<keyword evidence="2" id="KW-1185">Reference proteome</keyword>
<dbReference type="AlphaFoldDB" id="A0A6G1DSA3"/>
<sequence length="94" mass="10110">MACSKATNWHASSIWAPPYWRTISSLGVGVRMSTERSSLLADLAQGESMPMAGQEEGTTMDFPLVIALRRTNEFASLVGEADRCGAEASRGESD</sequence>
<evidence type="ECO:0000313" key="1">
    <source>
        <dbReference type="EMBL" id="KAF0915715.1"/>
    </source>
</evidence>
<organism evidence="1 2">
    <name type="scientific">Oryza meyeriana var. granulata</name>
    <dbReference type="NCBI Taxonomy" id="110450"/>
    <lineage>
        <taxon>Eukaryota</taxon>
        <taxon>Viridiplantae</taxon>
        <taxon>Streptophyta</taxon>
        <taxon>Embryophyta</taxon>
        <taxon>Tracheophyta</taxon>
        <taxon>Spermatophyta</taxon>
        <taxon>Magnoliopsida</taxon>
        <taxon>Liliopsida</taxon>
        <taxon>Poales</taxon>
        <taxon>Poaceae</taxon>
        <taxon>BOP clade</taxon>
        <taxon>Oryzoideae</taxon>
        <taxon>Oryzeae</taxon>
        <taxon>Oryzinae</taxon>
        <taxon>Oryza</taxon>
        <taxon>Oryza meyeriana</taxon>
    </lineage>
</organism>